<dbReference type="EMBL" id="JBBMEU010000010">
    <property type="protein sequence ID" value="MEQ2421686.1"/>
    <property type="molecule type" value="Genomic_DNA"/>
</dbReference>
<dbReference type="Gene3D" id="3.40.190.10">
    <property type="entry name" value="Periplasmic binding protein-like II"/>
    <property type="match status" value="2"/>
</dbReference>
<dbReference type="NCBIfam" id="TIGR04541">
    <property type="entry name" value="thiaminase_BcmE"/>
    <property type="match status" value="1"/>
</dbReference>
<dbReference type="Pfam" id="PF22141">
    <property type="entry name" value="Thiaminase-1_dom"/>
    <property type="match status" value="1"/>
</dbReference>
<name>A0ABV1CU59_9FIRM</name>
<dbReference type="RefSeq" id="WP_301877516.1">
    <property type="nucleotide sequence ID" value="NZ_JBBMEU010000010.1"/>
</dbReference>
<comment type="caution">
    <text evidence="3">The sequence shown here is derived from an EMBL/GenBank/DDBJ whole genome shotgun (WGS) entry which is preliminary data.</text>
</comment>
<keyword evidence="3" id="KW-0808">Transferase</keyword>
<dbReference type="EC" id="2.5.1.2" evidence="3"/>
<dbReference type="InterPro" id="IPR054393">
    <property type="entry name" value="Thiaminase-1_dom"/>
</dbReference>
<dbReference type="SUPFAM" id="SSF53850">
    <property type="entry name" value="Periplasmic binding protein-like II"/>
    <property type="match status" value="1"/>
</dbReference>
<dbReference type="InterPro" id="IPR030901">
    <property type="entry name" value="Thiaminase_BcmE"/>
</dbReference>
<dbReference type="GO" id="GO:0050332">
    <property type="term" value="F:thiamine pyridinylase activity"/>
    <property type="evidence" value="ECO:0007669"/>
    <property type="project" value="UniProtKB-EC"/>
</dbReference>
<evidence type="ECO:0000313" key="3">
    <source>
        <dbReference type="EMBL" id="MEQ2421686.1"/>
    </source>
</evidence>
<proteinExistence type="predicted"/>
<feature type="domain" description="Thiaminase-1 insert" evidence="2">
    <location>
        <begin position="140"/>
        <end position="266"/>
    </location>
</feature>
<keyword evidence="4" id="KW-1185">Reference proteome</keyword>
<sequence>MRQRLFRIILSLAFSMMTVVTGMASEPGQGTETDKKVLTVGLFRYVPDIKAFETALTAQWKNIEPDVTLRFVDWDCYFEEPKSDVFVFDGLYAPQYIEKGLLYPLGETIPARSAYPDWTLEQGYSRGTYYGIPQMVCMDTLFYHKEDHAVSRVQTMQQLYEAIGPRKTQALLPGRDEGVIADFSLNNEMKYYNILQDHTGKVVPVQAMGDVQADAMQYLKELYAMTGTATGRYDDGNEFTRAEWFAQGHGRALYAYPEAMSAIVRFGQGNYTEVKAISSCEHPDVATAYVDYVSISSQIPVNKVESAKKLVALLTSKPFMMAALKPASKEGVPQYLLAARRDVMQELAASDPNYQKLYRHLYRAKSWHVMTGTKDFAAWEAKVGPVIEKELKNQ</sequence>
<accession>A0ABV1CU59</accession>
<keyword evidence="1" id="KW-0732">Signal</keyword>
<dbReference type="Proteomes" id="UP001433088">
    <property type="component" value="Unassembled WGS sequence"/>
</dbReference>
<reference evidence="3 4" key="1">
    <citation type="submission" date="2024-03" db="EMBL/GenBank/DDBJ databases">
        <title>Human intestinal bacterial collection.</title>
        <authorList>
            <person name="Pauvert C."/>
            <person name="Hitch T.C.A."/>
            <person name="Clavel T."/>
        </authorList>
    </citation>
    <scope>NUCLEOTIDE SEQUENCE [LARGE SCALE GENOMIC DNA]</scope>
    <source>
        <strain evidence="3 4">CLA-AA-H81</strain>
    </source>
</reference>
<organism evidence="3 4">
    <name type="scientific">Megasphaera intestinihominis</name>
    <dbReference type="NCBI Taxonomy" id="3133159"/>
    <lineage>
        <taxon>Bacteria</taxon>
        <taxon>Bacillati</taxon>
        <taxon>Bacillota</taxon>
        <taxon>Negativicutes</taxon>
        <taxon>Veillonellales</taxon>
        <taxon>Veillonellaceae</taxon>
        <taxon>Megasphaera</taxon>
    </lineage>
</organism>
<gene>
    <name evidence="3" type="primary">bcmE</name>
    <name evidence="3" type="ORF">WMO23_02905</name>
</gene>
<evidence type="ECO:0000256" key="1">
    <source>
        <dbReference type="SAM" id="SignalP"/>
    </source>
</evidence>
<feature type="chain" id="PRO_5047104058" evidence="1">
    <location>
        <begin position="25"/>
        <end position="394"/>
    </location>
</feature>
<evidence type="ECO:0000313" key="4">
    <source>
        <dbReference type="Proteomes" id="UP001433088"/>
    </source>
</evidence>
<evidence type="ECO:0000259" key="2">
    <source>
        <dbReference type="Pfam" id="PF22141"/>
    </source>
</evidence>
<feature type="signal peptide" evidence="1">
    <location>
        <begin position="1"/>
        <end position="24"/>
    </location>
</feature>
<protein>
    <submittedName>
        <fullName evidence="3">Thiamine pyridinylase</fullName>
        <ecNumber evidence="3">2.5.1.2</ecNumber>
    </submittedName>
</protein>